<feature type="chain" id="PRO_5047201051" evidence="11">
    <location>
        <begin position="16"/>
        <end position="1851"/>
    </location>
</feature>
<dbReference type="Gene3D" id="2.60.40.1910">
    <property type="match status" value="2"/>
</dbReference>
<evidence type="ECO:0000256" key="9">
    <source>
        <dbReference type="ARBA" id="ARBA00023049"/>
    </source>
</evidence>
<sequence length="1851" mass="211164">MRLLWLLAALGLAQAGPFKTISNGLFAEDNFRLDEFVKPESYVIELSLKDNFATDKTFTGKTTIVFNVEKETSSIRLHRAEEMDIELANIVLTDDKKAEIKIEKMTYDAVTEIITLILKGDLVKNTKYSLDFKTFKGKLYEDMYGFYLSTYKLDAKKTETIATTQFQATYARRAFPCFDEPQFKAKFTITINHPIGYTALGNQPKIAASTNVKTTFKETVSMSTYIVAFVVSKFEAQPTNNKEMSIWARKEAKETMKFAAEDTPKLVKQLDEYTGIPYLSTKMEQLHQVAIPDFSAGAMENWGLLTYRESALLWDPKESTTKNKQRVSSIMAHEQSHMWFGDLVTMKWWEHAWLNEGFARFFEYFTTGEVHPDWNTMEQFVVEQMHTVFPLDAVTSQPLSNKVDSATEIQSNFGSITYNKGGCIVRMMQHLMGVKEFKKRIQKYLKRNQFEKTVPDDLFRELSNMEDVTEMKNFMKEWIYSPGYPVVSVNYSKGKVLLKQERFVYDKQTTPEKKEAKTIWKIPISYSIEDEADFQNTKPKLNMTGETGEIIVLPKKWIILNMQQTGYYRVNYDGILLGLIHETLKDKKKIDKIDPISRAQLVDDVFNLARGGYKTYKESLDFIGYMKEETSYYPWYTAFNSFSFLRKRLSGSLHTDLTNYMKDLMANVYKSLTTGNKAIESEHIGKLKKTLINQWACEINMGTCVQSSKEQFKKYMEGGAAIEPDMRSVVYCAAVRHGSDKEWEHLFNKFANAKTTASENATIITALGCTNDKKLQEKYLASSIGGTIRKQDAQSVFTAVLTGNPTGVDIALNFMATKFEEIVKSYGGMNSLSNVITSISERITSPEQVKKFEKFLKDNEGKLQDATKDVTKAAIATAETNMKWVKSYEKDLTAWFNTYNGRNSAAGITGSLALVAAFAIISKMLHLPEMILLWLLATLGLVQGGPLNNTSNGLFGEVNDRLDEFVKPESYEIDILLTDGFALKKIFTGKSQIKFNIEKSTNVIRLHKAKELIILDNDIALTDDKTVALGIVNVEYNEDTEILHITIGNYLAIGKYILQFRSFQGTLAENAYGFYLSTYKVDSKNTETFAITQFQPTYARHAFPCFDEPQFKAKFTITVNHPLGYTALGNQPKINTSPSTTIFKETAPMSTYAVAFVVAKFEPIATTHKQMKIWARKEAREFMVFAAEDTPLLVQKLNQFTGIDYFSTTMNQLLQVAIPDYPAGATENWGLLTFSESALLWDPKESTTKNKQRVSSIMAHEQSHMWFGNLVSMKRWEDAWLNKGFARFLEYFITEKVHPDWNMMDQFVVEQMHTVFPLDDVTTQPLSNKVSSSSDIQSNSITYNKGGCIVRMMQHLIGPPEFKMRIQQYLNKNKFSSAVPDDLFRELSSSENVNEMKNMMKEWIYSPGYPVVSVSYSKGRAVLKQERFVYEKHSTQGKKESKTIWKIPITYTTGDNPDFRNTKPKINMTSATTEITIDTKKWIIFNIQQTGYYRVNYDRILLGLIHETLKDKSTIDEIDQINRAQLVDDVLNLARGDYTKYNDSLNFIGYMKEETSYYPWYTAFNSFSFLRKRFSGNLYTTLTNYIKDLMGNVYKSLERAEITTESEHIRKLKKTLVMQWACEINMGDCVKTSKDDFKKYMEGGAAIEPDMRSVVYCAAVRHGSFKEWQFLFEKLASEQSVSSENAKIITALGCTNNTILQQEYLTSSIDGTIRKQDTHSVFTAVLTGNPTGVNIALNFMANKFEEIVKNYEGMNPLSKVITSIAERITSSEQVEKLKKFLRDNEGKLQDATKDATKAAIATAETNMKWVKNHEEEIMTWLNKYNSRNSTAGIAGSLSQVAGFAIISKMLH</sequence>
<evidence type="ECO:0000313" key="15">
    <source>
        <dbReference type="Proteomes" id="UP000695000"/>
    </source>
</evidence>
<evidence type="ECO:0000259" key="12">
    <source>
        <dbReference type="Pfam" id="PF01433"/>
    </source>
</evidence>
<keyword evidence="4" id="KW-0472">Membrane</keyword>
<dbReference type="PANTHER" id="PTHR11533:SF301">
    <property type="entry name" value="AMINOPEPTIDASE"/>
    <property type="match status" value="1"/>
</dbReference>
<proteinExistence type="inferred from homology"/>
<feature type="domain" description="Aminopeptidase N-like N-terminal" evidence="14">
    <location>
        <begin position="38"/>
        <end position="226"/>
    </location>
</feature>
<dbReference type="InterPro" id="IPR042097">
    <property type="entry name" value="Aminopeptidase_N-like_N_sf"/>
</dbReference>
<feature type="domain" description="Aminopeptidase N-like N-terminal" evidence="14">
    <location>
        <begin position="967"/>
        <end position="1152"/>
    </location>
</feature>
<feature type="domain" description="ERAP1-like C-terminal" evidence="13">
    <location>
        <begin position="557"/>
        <end position="862"/>
    </location>
</feature>
<organism evidence="15 16">
    <name type="scientific">Nicrophorus vespilloides</name>
    <name type="common">Boreal carrion beetle</name>
    <dbReference type="NCBI Taxonomy" id="110193"/>
    <lineage>
        <taxon>Eukaryota</taxon>
        <taxon>Metazoa</taxon>
        <taxon>Ecdysozoa</taxon>
        <taxon>Arthropoda</taxon>
        <taxon>Hexapoda</taxon>
        <taxon>Insecta</taxon>
        <taxon>Pterygota</taxon>
        <taxon>Neoptera</taxon>
        <taxon>Endopterygota</taxon>
        <taxon>Coleoptera</taxon>
        <taxon>Polyphaga</taxon>
        <taxon>Staphyliniformia</taxon>
        <taxon>Silphidae</taxon>
        <taxon>Nicrophorinae</taxon>
        <taxon>Nicrophorus</taxon>
    </lineage>
</organism>
<protein>
    <submittedName>
        <fullName evidence="16">Uncharacterized protein LOC108559870</fullName>
    </submittedName>
</protein>
<dbReference type="Gene3D" id="2.60.40.1730">
    <property type="entry name" value="tricorn interacting facor f3 domain"/>
    <property type="match status" value="2"/>
</dbReference>
<dbReference type="InterPro" id="IPR045357">
    <property type="entry name" value="Aminopeptidase_N-like_N"/>
</dbReference>
<dbReference type="InterPro" id="IPR050344">
    <property type="entry name" value="Peptidase_M1_aminopeptidases"/>
</dbReference>
<dbReference type="InterPro" id="IPR027268">
    <property type="entry name" value="Peptidase_M4/M1_CTD_sf"/>
</dbReference>
<dbReference type="Pfam" id="PF11838">
    <property type="entry name" value="ERAP1_C"/>
    <property type="match status" value="2"/>
</dbReference>
<evidence type="ECO:0000256" key="5">
    <source>
        <dbReference type="ARBA" id="ARBA00022670"/>
    </source>
</evidence>
<name>A0ABM1MDS9_NICVS</name>
<keyword evidence="11" id="KW-0732">Signal</keyword>
<feature type="domain" description="ERAP1-like C-terminal" evidence="13">
    <location>
        <begin position="1482"/>
        <end position="1792"/>
    </location>
</feature>
<comment type="similarity">
    <text evidence="3">Belongs to the peptidase M1 family.</text>
</comment>
<evidence type="ECO:0000313" key="16">
    <source>
        <dbReference type="RefSeq" id="XP_017772729.1"/>
    </source>
</evidence>
<evidence type="ECO:0000256" key="8">
    <source>
        <dbReference type="ARBA" id="ARBA00022833"/>
    </source>
</evidence>
<keyword evidence="8" id="KW-0862">Zinc</keyword>
<dbReference type="GeneID" id="108559870"/>
<dbReference type="PANTHER" id="PTHR11533">
    <property type="entry name" value="PROTEASE M1 ZINC METALLOPROTEASE"/>
    <property type="match status" value="1"/>
</dbReference>
<dbReference type="InterPro" id="IPR014782">
    <property type="entry name" value="Peptidase_M1_dom"/>
</dbReference>
<reference evidence="16" key="1">
    <citation type="submission" date="2025-08" db="UniProtKB">
        <authorList>
            <consortium name="RefSeq"/>
        </authorList>
    </citation>
    <scope>IDENTIFICATION</scope>
    <source>
        <tissue evidence="16">Whole Larva</tissue>
    </source>
</reference>
<dbReference type="PRINTS" id="PR00756">
    <property type="entry name" value="ALADIPTASE"/>
</dbReference>
<accession>A0ABM1MDS9</accession>
<dbReference type="SUPFAM" id="SSF63737">
    <property type="entry name" value="Leukotriene A4 hydrolase N-terminal domain"/>
    <property type="match status" value="2"/>
</dbReference>
<keyword evidence="4" id="KW-0325">Glycoprotein</keyword>
<keyword evidence="4" id="KW-0336">GPI-anchor</keyword>
<evidence type="ECO:0000256" key="1">
    <source>
        <dbReference type="ARBA" id="ARBA00001947"/>
    </source>
</evidence>
<keyword evidence="15" id="KW-1185">Reference proteome</keyword>
<evidence type="ECO:0000256" key="6">
    <source>
        <dbReference type="ARBA" id="ARBA00022723"/>
    </source>
</evidence>
<dbReference type="Gene3D" id="1.10.390.10">
    <property type="entry name" value="Neutral Protease Domain 2"/>
    <property type="match status" value="2"/>
</dbReference>
<dbReference type="RefSeq" id="XP_017772729.1">
    <property type="nucleotide sequence ID" value="XM_017917240.1"/>
</dbReference>
<dbReference type="Pfam" id="PF01433">
    <property type="entry name" value="Peptidase_M1"/>
    <property type="match status" value="2"/>
</dbReference>
<feature type="domain" description="Peptidase M1 membrane alanine aminopeptidase" evidence="12">
    <location>
        <begin position="1209"/>
        <end position="1403"/>
    </location>
</feature>
<dbReference type="Proteomes" id="UP000695000">
    <property type="component" value="Unplaced"/>
</dbReference>
<evidence type="ECO:0000256" key="11">
    <source>
        <dbReference type="SAM" id="SignalP"/>
    </source>
</evidence>
<evidence type="ECO:0000259" key="14">
    <source>
        <dbReference type="Pfam" id="PF17900"/>
    </source>
</evidence>
<dbReference type="InterPro" id="IPR034016">
    <property type="entry name" value="M1_APN-typ"/>
</dbReference>
<evidence type="ECO:0000256" key="3">
    <source>
        <dbReference type="ARBA" id="ARBA00010136"/>
    </source>
</evidence>
<gene>
    <name evidence="16" type="primary">LOC108559870</name>
</gene>
<feature type="signal peptide" evidence="11">
    <location>
        <begin position="1"/>
        <end position="15"/>
    </location>
</feature>
<dbReference type="CDD" id="cd09601">
    <property type="entry name" value="M1_APN-Q_like"/>
    <property type="match status" value="2"/>
</dbReference>
<evidence type="ECO:0000256" key="4">
    <source>
        <dbReference type="ARBA" id="ARBA00022622"/>
    </source>
</evidence>
<keyword evidence="6" id="KW-0479">Metal-binding</keyword>
<keyword evidence="5" id="KW-0645">Protease</keyword>
<evidence type="ECO:0000256" key="7">
    <source>
        <dbReference type="ARBA" id="ARBA00022801"/>
    </source>
</evidence>
<dbReference type="SUPFAM" id="SSF55486">
    <property type="entry name" value="Metalloproteases ('zincins'), catalytic domain"/>
    <property type="match status" value="2"/>
</dbReference>
<dbReference type="InterPro" id="IPR001930">
    <property type="entry name" value="Peptidase_M1"/>
</dbReference>
<keyword evidence="10" id="KW-0449">Lipoprotein</keyword>
<keyword evidence="9" id="KW-0482">Metalloprotease</keyword>
<evidence type="ECO:0000259" key="13">
    <source>
        <dbReference type="Pfam" id="PF11838"/>
    </source>
</evidence>
<dbReference type="InterPro" id="IPR024571">
    <property type="entry name" value="ERAP1-like_C_dom"/>
</dbReference>
<evidence type="ECO:0000256" key="10">
    <source>
        <dbReference type="ARBA" id="ARBA00023288"/>
    </source>
</evidence>
<keyword evidence="7" id="KW-0378">Hydrolase</keyword>
<comment type="subcellular location">
    <subcellularLocation>
        <location evidence="2">Cell membrane</location>
        <topology evidence="2">Lipid-anchor</topology>
        <topology evidence="2">GPI-anchor</topology>
    </subcellularLocation>
</comment>
<dbReference type="Gene3D" id="1.25.50.20">
    <property type="match status" value="2"/>
</dbReference>
<dbReference type="Pfam" id="PF17900">
    <property type="entry name" value="Peptidase_M1_N"/>
    <property type="match status" value="2"/>
</dbReference>
<feature type="domain" description="Peptidase M1 membrane alanine aminopeptidase" evidence="12">
    <location>
        <begin position="258"/>
        <end position="478"/>
    </location>
</feature>
<evidence type="ECO:0000256" key="2">
    <source>
        <dbReference type="ARBA" id="ARBA00004609"/>
    </source>
</evidence>
<comment type="cofactor">
    <cofactor evidence="1">
        <name>Zn(2+)</name>
        <dbReference type="ChEBI" id="CHEBI:29105"/>
    </cofactor>
</comment>